<proteinExistence type="inferred from homology"/>
<dbReference type="Pfam" id="PF13302">
    <property type="entry name" value="Acetyltransf_3"/>
    <property type="match status" value="1"/>
</dbReference>
<organism evidence="5 6">
    <name type="scientific">Mobilisporobacter senegalensis</name>
    <dbReference type="NCBI Taxonomy" id="1329262"/>
    <lineage>
        <taxon>Bacteria</taxon>
        <taxon>Bacillati</taxon>
        <taxon>Bacillota</taxon>
        <taxon>Clostridia</taxon>
        <taxon>Lachnospirales</taxon>
        <taxon>Lachnospiraceae</taxon>
        <taxon>Mobilisporobacter</taxon>
    </lineage>
</organism>
<dbReference type="Proteomes" id="UP000273083">
    <property type="component" value="Unassembled WGS sequence"/>
</dbReference>
<dbReference type="EMBL" id="RJVG01000001">
    <property type="protein sequence ID" value="ROR31950.1"/>
    <property type="molecule type" value="Genomic_DNA"/>
</dbReference>
<accession>A0A3N1XZE2</accession>
<evidence type="ECO:0000256" key="3">
    <source>
        <dbReference type="ARBA" id="ARBA00038502"/>
    </source>
</evidence>
<evidence type="ECO:0000256" key="1">
    <source>
        <dbReference type="ARBA" id="ARBA00022679"/>
    </source>
</evidence>
<keyword evidence="1 5" id="KW-0808">Transferase</keyword>
<dbReference type="InterPro" id="IPR051531">
    <property type="entry name" value="N-acetyltransferase"/>
</dbReference>
<evidence type="ECO:0000259" key="4">
    <source>
        <dbReference type="PROSITE" id="PS51186"/>
    </source>
</evidence>
<sequence>MKMEYETSRLFLKILQSDSSDKVLDFYIRNKDFLEPFEPDRVSLFYTRAFQQANLNYENKLMKDSHMLRLWLFEKSDLNKTIGSVSIQNIIKGSYLSCIISYKMDRDYLRLGYATEALYYLINIAYSLYGLHRIEAYIVPDNLPSINLIQKLGFLPEGIARSSVYLRGKWIDQIRFALISEI</sequence>
<comment type="similarity">
    <text evidence="3">Belongs to the acetyltransferase family. RimJ subfamily.</text>
</comment>
<dbReference type="RefSeq" id="WP_123608032.1">
    <property type="nucleotide sequence ID" value="NZ_RJVG01000001.1"/>
</dbReference>
<dbReference type="PROSITE" id="PS51186">
    <property type="entry name" value="GNAT"/>
    <property type="match status" value="1"/>
</dbReference>
<dbReference type="AlphaFoldDB" id="A0A3N1XZE2"/>
<dbReference type="GO" id="GO:0005737">
    <property type="term" value="C:cytoplasm"/>
    <property type="evidence" value="ECO:0007669"/>
    <property type="project" value="TreeGrafter"/>
</dbReference>
<dbReference type="GO" id="GO:0008999">
    <property type="term" value="F:protein-N-terminal-alanine acetyltransferase activity"/>
    <property type="evidence" value="ECO:0007669"/>
    <property type="project" value="TreeGrafter"/>
</dbReference>
<name>A0A3N1XZE2_9FIRM</name>
<keyword evidence="6" id="KW-1185">Reference proteome</keyword>
<dbReference type="InterPro" id="IPR000182">
    <property type="entry name" value="GNAT_dom"/>
</dbReference>
<keyword evidence="2" id="KW-0012">Acyltransferase</keyword>
<gene>
    <name evidence="5" type="ORF">EDD66_101572</name>
</gene>
<feature type="domain" description="N-acetyltransferase" evidence="4">
    <location>
        <begin position="28"/>
        <end position="172"/>
    </location>
</feature>
<dbReference type="PANTHER" id="PTHR43792">
    <property type="entry name" value="GNAT FAMILY, PUTATIVE (AFU_ORTHOLOGUE AFUA_3G00765)-RELATED-RELATED"/>
    <property type="match status" value="1"/>
</dbReference>
<dbReference type="OrthoDB" id="9795206at2"/>
<evidence type="ECO:0000313" key="6">
    <source>
        <dbReference type="Proteomes" id="UP000273083"/>
    </source>
</evidence>
<evidence type="ECO:0000313" key="5">
    <source>
        <dbReference type="EMBL" id="ROR31950.1"/>
    </source>
</evidence>
<dbReference type="SUPFAM" id="SSF55729">
    <property type="entry name" value="Acyl-CoA N-acyltransferases (Nat)"/>
    <property type="match status" value="1"/>
</dbReference>
<reference evidence="5 6" key="1">
    <citation type="submission" date="2018-11" db="EMBL/GenBank/DDBJ databases">
        <title>Genomic Encyclopedia of Type Strains, Phase IV (KMG-IV): sequencing the most valuable type-strain genomes for metagenomic binning, comparative biology and taxonomic classification.</title>
        <authorList>
            <person name="Goeker M."/>
        </authorList>
    </citation>
    <scope>NUCLEOTIDE SEQUENCE [LARGE SCALE GENOMIC DNA]</scope>
    <source>
        <strain evidence="5 6">DSM 26537</strain>
    </source>
</reference>
<comment type="caution">
    <text evidence="5">The sequence shown here is derived from an EMBL/GenBank/DDBJ whole genome shotgun (WGS) entry which is preliminary data.</text>
</comment>
<evidence type="ECO:0000256" key="2">
    <source>
        <dbReference type="ARBA" id="ARBA00023315"/>
    </source>
</evidence>
<dbReference type="InterPro" id="IPR016181">
    <property type="entry name" value="Acyl_CoA_acyltransferase"/>
</dbReference>
<dbReference type="Gene3D" id="3.40.630.30">
    <property type="match status" value="1"/>
</dbReference>
<protein>
    <submittedName>
        <fullName evidence="5">Ribosomal-protein-alanine N-acetyltransferase</fullName>
    </submittedName>
</protein>
<dbReference type="PANTHER" id="PTHR43792:SF8">
    <property type="entry name" value="[RIBOSOMAL PROTEIN US5]-ALANINE N-ACETYLTRANSFERASE"/>
    <property type="match status" value="1"/>
</dbReference>